<evidence type="ECO:0000313" key="2">
    <source>
        <dbReference type="Proteomes" id="UP001239626"/>
    </source>
</evidence>
<dbReference type="Proteomes" id="UP001239626">
    <property type="component" value="Unassembled WGS sequence"/>
</dbReference>
<name>A0ABU0E9K3_9CELL</name>
<protein>
    <submittedName>
        <fullName evidence="1">Uncharacterized protein</fullName>
    </submittedName>
</protein>
<gene>
    <name evidence="1" type="ORF">J2X26_000080</name>
</gene>
<proteinExistence type="predicted"/>
<reference evidence="1 2" key="1">
    <citation type="submission" date="2023-07" db="EMBL/GenBank/DDBJ databases">
        <title>Sorghum-associated microbial communities from plants grown in Nebraska, USA.</title>
        <authorList>
            <person name="Schachtman D."/>
        </authorList>
    </citation>
    <scope>NUCLEOTIDE SEQUENCE [LARGE SCALE GENOMIC DNA]</scope>
    <source>
        <strain evidence="1 2">BE332</strain>
    </source>
</reference>
<accession>A0ABU0E9K3</accession>
<comment type="caution">
    <text evidence="1">The sequence shown here is derived from an EMBL/GenBank/DDBJ whole genome shotgun (WGS) entry which is preliminary data.</text>
</comment>
<dbReference type="RefSeq" id="WP_307488832.1">
    <property type="nucleotide sequence ID" value="NZ_JAUSVB010000001.1"/>
</dbReference>
<organism evidence="1 2">
    <name type="scientific">Cellulomonas humilata</name>
    <dbReference type="NCBI Taxonomy" id="144055"/>
    <lineage>
        <taxon>Bacteria</taxon>
        <taxon>Bacillati</taxon>
        <taxon>Actinomycetota</taxon>
        <taxon>Actinomycetes</taxon>
        <taxon>Micrococcales</taxon>
        <taxon>Cellulomonadaceae</taxon>
        <taxon>Cellulomonas</taxon>
    </lineage>
</organism>
<sequence>MHPDLYFVVHQQRERELDAMLRRRLVAEERATARTERAPRPRLTRFVSWVQAARPAPRPAPVCCPA</sequence>
<evidence type="ECO:0000313" key="1">
    <source>
        <dbReference type="EMBL" id="MDQ0371783.1"/>
    </source>
</evidence>
<dbReference type="EMBL" id="JAUSVB010000001">
    <property type="protein sequence ID" value="MDQ0371783.1"/>
    <property type="molecule type" value="Genomic_DNA"/>
</dbReference>
<keyword evidence="2" id="KW-1185">Reference proteome</keyword>